<dbReference type="GO" id="GO:0042883">
    <property type="term" value="P:cysteine transport"/>
    <property type="evidence" value="ECO:0007669"/>
    <property type="project" value="InterPro"/>
</dbReference>
<evidence type="ECO:0000256" key="4">
    <source>
        <dbReference type="ARBA" id="ARBA00022840"/>
    </source>
</evidence>
<dbReference type="PANTHER" id="PTHR24221">
    <property type="entry name" value="ATP-BINDING CASSETTE SUB-FAMILY B"/>
    <property type="match status" value="1"/>
</dbReference>
<dbReference type="NCBIfam" id="TIGR02857">
    <property type="entry name" value="CydD"/>
    <property type="match status" value="1"/>
</dbReference>
<evidence type="ECO:0000313" key="11">
    <source>
        <dbReference type="Proteomes" id="UP001144396"/>
    </source>
</evidence>
<dbReference type="InterPro" id="IPR014216">
    <property type="entry name" value="ABC_transptr_CydD"/>
</dbReference>
<feature type="domain" description="ABC transmembrane type-1" evidence="9">
    <location>
        <begin position="20"/>
        <end position="300"/>
    </location>
</feature>
<dbReference type="Pfam" id="PF00664">
    <property type="entry name" value="ABC_membrane"/>
    <property type="match status" value="1"/>
</dbReference>
<keyword evidence="11" id="KW-1185">Reference proteome</keyword>
<gene>
    <name evidence="10" type="ORF">ARHIZOSPH14_32930</name>
</gene>
<evidence type="ECO:0008006" key="12">
    <source>
        <dbReference type="Google" id="ProtNLM"/>
    </source>
</evidence>
<evidence type="ECO:0000259" key="9">
    <source>
        <dbReference type="PROSITE" id="PS50929"/>
    </source>
</evidence>
<evidence type="ECO:0000256" key="1">
    <source>
        <dbReference type="ARBA" id="ARBA00004651"/>
    </source>
</evidence>
<evidence type="ECO:0000256" key="5">
    <source>
        <dbReference type="ARBA" id="ARBA00022989"/>
    </source>
</evidence>
<comment type="subcellular location">
    <subcellularLocation>
        <location evidence="1">Cell membrane</location>
        <topology evidence="1">Multi-pass membrane protein</topology>
    </subcellularLocation>
</comment>
<dbReference type="InterPro" id="IPR003593">
    <property type="entry name" value="AAA+_ATPase"/>
</dbReference>
<feature type="transmembrane region" description="Helical" evidence="7">
    <location>
        <begin position="132"/>
        <end position="153"/>
    </location>
</feature>
<comment type="caution">
    <text evidence="10">The sequence shown here is derived from an EMBL/GenBank/DDBJ whole genome shotgun (WGS) entry which is preliminary data.</text>
</comment>
<evidence type="ECO:0000313" key="10">
    <source>
        <dbReference type="EMBL" id="GLI29051.1"/>
    </source>
</evidence>
<dbReference type="InterPro" id="IPR011527">
    <property type="entry name" value="ABC1_TM_dom"/>
</dbReference>
<evidence type="ECO:0000256" key="2">
    <source>
        <dbReference type="ARBA" id="ARBA00022692"/>
    </source>
</evidence>
<dbReference type="PROSITE" id="PS50893">
    <property type="entry name" value="ABC_TRANSPORTER_2"/>
    <property type="match status" value="1"/>
</dbReference>
<proteinExistence type="predicted"/>
<keyword evidence="5 7" id="KW-1133">Transmembrane helix</keyword>
<organism evidence="10 11">
    <name type="scientific">Agromyces rhizosphaerae</name>
    <dbReference type="NCBI Taxonomy" id="88374"/>
    <lineage>
        <taxon>Bacteria</taxon>
        <taxon>Bacillati</taxon>
        <taxon>Actinomycetota</taxon>
        <taxon>Actinomycetes</taxon>
        <taxon>Micrococcales</taxon>
        <taxon>Microbacteriaceae</taxon>
        <taxon>Agromyces</taxon>
    </lineage>
</organism>
<keyword evidence="2 7" id="KW-0812">Transmembrane</keyword>
<dbReference type="Proteomes" id="UP001144396">
    <property type="component" value="Unassembled WGS sequence"/>
</dbReference>
<dbReference type="GO" id="GO:0016887">
    <property type="term" value="F:ATP hydrolysis activity"/>
    <property type="evidence" value="ECO:0007669"/>
    <property type="project" value="InterPro"/>
</dbReference>
<dbReference type="EMBL" id="BSDP01000001">
    <property type="protein sequence ID" value="GLI29051.1"/>
    <property type="molecule type" value="Genomic_DNA"/>
</dbReference>
<dbReference type="SUPFAM" id="SSF90123">
    <property type="entry name" value="ABC transporter transmembrane region"/>
    <property type="match status" value="1"/>
</dbReference>
<sequence length="542" mass="56851">MRPLDPALLRHARSARGYLAVGALLAAVQALAILAFAWSLQSLVVGLIGGASLESLSTWTAWFAAAVVVRALVAWGWDAAGTIGAAAVASELRLAALRALGRAPGRRAGSTVDTAVAVGGGLDALQPYFGRFLPQLVATVVVVPTLVVAVWIADPLSGLILVIVLPLVPVFMVLIGLVTRAVQERQWEALTHLSRQFLELVGGLSTLIVHGRQHRQEHRIRADTDDYRVRTMRVLRVTFLSSFVLELAASLSVALVAVSIGLRLVDGAMAFSAGLFVLLLAPEVFLPVRNVGAQFHASAEGITAARNVLALIDAPDEERSDAPAGETVAADDAVLDLRGVSVEYDGRAAVEGLDLVVHRGELVALGGPSGAGKSSVLGAVLGFVPHEGEILVDGRADAADRRGRLAWASQEAVLLPGTVAENVALGEQRADPDAVRRALRDAASDDVAPEQAIGARGDGLSGGQSDRVAIARALHRLHARDLPLLLLDEPTAATDPGREARLVQTLRALAREGRAVLVVSHRPAVLEAADRVVRIEAVTHVG</sequence>
<dbReference type="Pfam" id="PF00005">
    <property type="entry name" value="ABC_tran"/>
    <property type="match status" value="1"/>
</dbReference>
<dbReference type="InterPro" id="IPR039421">
    <property type="entry name" value="Type_1_exporter"/>
</dbReference>
<dbReference type="Gene3D" id="1.20.1560.10">
    <property type="entry name" value="ABC transporter type 1, transmembrane domain"/>
    <property type="match status" value="1"/>
</dbReference>
<dbReference type="AlphaFoldDB" id="A0A9W6CU27"/>
<dbReference type="InterPro" id="IPR027417">
    <property type="entry name" value="P-loop_NTPase"/>
</dbReference>
<evidence type="ECO:0000259" key="8">
    <source>
        <dbReference type="PROSITE" id="PS50893"/>
    </source>
</evidence>
<dbReference type="SMART" id="SM00382">
    <property type="entry name" value="AAA"/>
    <property type="match status" value="1"/>
</dbReference>
<dbReference type="GO" id="GO:0005524">
    <property type="term" value="F:ATP binding"/>
    <property type="evidence" value="ECO:0007669"/>
    <property type="project" value="UniProtKB-KW"/>
</dbReference>
<feature type="transmembrane region" description="Helical" evidence="7">
    <location>
        <begin position="18"/>
        <end position="39"/>
    </location>
</feature>
<keyword evidence="4" id="KW-0067">ATP-binding</keyword>
<dbReference type="InterPro" id="IPR036640">
    <property type="entry name" value="ABC1_TM_sf"/>
</dbReference>
<accession>A0A9W6CU27</accession>
<dbReference type="PANTHER" id="PTHR24221:SF590">
    <property type="entry name" value="COMPONENT LINKED WITH THE ASSEMBLY OF CYTOCHROME' TRANSPORT TRANSMEMBRANE ATP-BINDING PROTEIN ABC TRANSPORTER CYDD-RELATED"/>
    <property type="match status" value="1"/>
</dbReference>
<dbReference type="PROSITE" id="PS50929">
    <property type="entry name" value="ABC_TM1F"/>
    <property type="match status" value="1"/>
</dbReference>
<protein>
    <recommendedName>
        <fullName evidence="12">Thiol reductant ABC exporter subunit CydD</fullName>
    </recommendedName>
</protein>
<evidence type="ECO:0000256" key="6">
    <source>
        <dbReference type="ARBA" id="ARBA00023136"/>
    </source>
</evidence>
<feature type="transmembrane region" description="Helical" evidence="7">
    <location>
        <begin position="237"/>
        <end position="262"/>
    </location>
</feature>
<dbReference type="GO" id="GO:0005886">
    <property type="term" value="C:plasma membrane"/>
    <property type="evidence" value="ECO:0007669"/>
    <property type="project" value="UniProtKB-SubCell"/>
</dbReference>
<evidence type="ECO:0000256" key="7">
    <source>
        <dbReference type="SAM" id="Phobius"/>
    </source>
</evidence>
<keyword evidence="3" id="KW-0547">Nucleotide-binding</keyword>
<reference evidence="10" key="1">
    <citation type="submission" date="2022-12" db="EMBL/GenBank/DDBJ databases">
        <title>Reference genome sequencing for broad-spectrum identification of bacterial and archaeal isolates by mass spectrometry.</title>
        <authorList>
            <person name="Sekiguchi Y."/>
            <person name="Tourlousse D.M."/>
        </authorList>
    </citation>
    <scope>NUCLEOTIDE SEQUENCE</scope>
    <source>
        <strain evidence="10">14</strain>
    </source>
</reference>
<feature type="transmembrane region" description="Helical" evidence="7">
    <location>
        <begin position="59"/>
        <end position="77"/>
    </location>
</feature>
<feature type="domain" description="ABC transporter" evidence="8">
    <location>
        <begin position="335"/>
        <end position="541"/>
    </location>
</feature>
<evidence type="ECO:0000256" key="3">
    <source>
        <dbReference type="ARBA" id="ARBA00022741"/>
    </source>
</evidence>
<dbReference type="InterPro" id="IPR003439">
    <property type="entry name" value="ABC_transporter-like_ATP-bd"/>
</dbReference>
<dbReference type="CDD" id="cd03228">
    <property type="entry name" value="ABCC_MRP_Like"/>
    <property type="match status" value="1"/>
</dbReference>
<keyword evidence="6 7" id="KW-0472">Membrane</keyword>
<name>A0A9W6CU27_9MICO</name>
<dbReference type="SUPFAM" id="SSF52540">
    <property type="entry name" value="P-loop containing nucleoside triphosphate hydrolases"/>
    <property type="match status" value="1"/>
</dbReference>
<dbReference type="RefSeq" id="WP_281886911.1">
    <property type="nucleotide sequence ID" value="NZ_BSDP01000001.1"/>
</dbReference>
<dbReference type="GO" id="GO:0140359">
    <property type="term" value="F:ABC-type transporter activity"/>
    <property type="evidence" value="ECO:0007669"/>
    <property type="project" value="InterPro"/>
</dbReference>
<feature type="transmembrane region" description="Helical" evidence="7">
    <location>
        <begin position="159"/>
        <end position="178"/>
    </location>
</feature>
<dbReference type="CDD" id="cd18584">
    <property type="entry name" value="ABC_6TM_AarD_CydD"/>
    <property type="match status" value="1"/>
</dbReference>
<dbReference type="Gene3D" id="3.40.50.300">
    <property type="entry name" value="P-loop containing nucleotide triphosphate hydrolases"/>
    <property type="match status" value="1"/>
</dbReference>